<dbReference type="Proteomes" id="UP000198688">
    <property type="component" value="Chromosome I"/>
</dbReference>
<dbReference type="InterPro" id="IPR036291">
    <property type="entry name" value="NAD(P)-bd_dom_sf"/>
</dbReference>
<proteinExistence type="inferred from homology"/>
<organism evidence="4 5">
    <name type="scientific">Actinoplanes derwentensis</name>
    <dbReference type="NCBI Taxonomy" id="113562"/>
    <lineage>
        <taxon>Bacteria</taxon>
        <taxon>Bacillati</taxon>
        <taxon>Actinomycetota</taxon>
        <taxon>Actinomycetes</taxon>
        <taxon>Micromonosporales</taxon>
        <taxon>Micromonosporaceae</taxon>
        <taxon>Actinoplanes</taxon>
    </lineage>
</organism>
<sequence>MNQQKIIAVVGATGAQGGGLVKAILADKSGDYTVRAVTRDTTSPRAQELVKLGAEVVQADNYDEESLVEAFTGAYGAFLVTNFWAHMSADKELEEAANLANAAKRAGLQHVIWSTLEDTRDHIPAGDDRMPTLQGKYKVPHFDAKAEADSLFTAAGVPTTFLRTTFYWENLATGWGATRGADGVLTLTLPMGDAKLAGIAVDDIGRTAYGLLKAGPQAYAGRTVHIAGEHLTGQQIAAGLSRAVGEPVVYRPLTHDAYRGLGFPGADEAGNMLQYYTEFEDYFTGVRDLDAVRKLNPGLLTFDQWLDTNGQSIPTN</sequence>
<evidence type="ECO:0000313" key="5">
    <source>
        <dbReference type="Proteomes" id="UP000198688"/>
    </source>
</evidence>
<protein>
    <submittedName>
        <fullName evidence="4">Uncharacterized conserved protein YbjT, contains NAD(P)-binding and DUF2867 domains</fullName>
    </submittedName>
</protein>
<evidence type="ECO:0000256" key="2">
    <source>
        <dbReference type="ARBA" id="ARBA00022857"/>
    </source>
</evidence>
<dbReference type="Pfam" id="PF05368">
    <property type="entry name" value="NmrA"/>
    <property type="match status" value="1"/>
</dbReference>
<dbReference type="OrthoDB" id="4115876at2"/>
<evidence type="ECO:0000256" key="1">
    <source>
        <dbReference type="ARBA" id="ARBA00006328"/>
    </source>
</evidence>
<dbReference type="InterPro" id="IPR008030">
    <property type="entry name" value="NmrA-like"/>
</dbReference>
<dbReference type="EMBL" id="LT629758">
    <property type="protein sequence ID" value="SDT59534.1"/>
    <property type="molecule type" value="Genomic_DNA"/>
</dbReference>
<reference evidence="4 5" key="1">
    <citation type="submission" date="2016-10" db="EMBL/GenBank/DDBJ databases">
        <authorList>
            <person name="de Groot N.N."/>
        </authorList>
    </citation>
    <scope>NUCLEOTIDE SEQUENCE [LARGE SCALE GENOMIC DNA]</scope>
    <source>
        <strain evidence="4 5">DSM 43941</strain>
    </source>
</reference>
<dbReference type="STRING" id="113562.SAMN04489716_4745"/>
<evidence type="ECO:0000313" key="4">
    <source>
        <dbReference type="EMBL" id="SDT59534.1"/>
    </source>
</evidence>
<accession>A0A1H2BN39</accession>
<name>A0A1H2BN39_9ACTN</name>
<dbReference type="Gene3D" id="3.90.25.10">
    <property type="entry name" value="UDP-galactose 4-epimerase, domain 1"/>
    <property type="match status" value="1"/>
</dbReference>
<dbReference type="RefSeq" id="WP_092546629.1">
    <property type="nucleotide sequence ID" value="NZ_BOMJ01000038.1"/>
</dbReference>
<dbReference type="SUPFAM" id="SSF51735">
    <property type="entry name" value="NAD(P)-binding Rossmann-fold domains"/>
    <property type="match status" value="1"/>
</dbReference>
<dbReference type="AlphaFoldDB" id="A0A1H2BN39"/>
<dbReference type="PANTHER" id="PTHR42748">
    <property type="entry name" value="NITROGEN METABOLITE REPRESSION PROTEIN NMRA FAMILY MEMBER"/>
    <property type="match status" value="1"/>
</dbReference>
<feature type="domain" description="NmrA-like" evidence="3">
    <location>
        <begin position="4"/>
        <end position="304"/>
    </location>
</feature>
<keyword evidence="5" id="KW-1185">Reference proteome</keyword>
<comment type="similarity">
    <text evidence="1">Belongs to the NmrA-type oxidoreductase family.</text>
</comment>
<dbReference type="CDD" id="cd05251">
    <property type="entry name" value="NmrA_like_SDR_a"/>
    <property type="match status" value="1"/>
</dbReference>
<evidence type="ECO:0000259" key="3">
    <source>
        <dbReference type="Pfam" id="PF05368"/>
    </source>
</evidence>
<dbReference type="Gene3D" id="3.40.50.720">
    <property type="entry name" value="NAD(P)-binding Rossmann-like Domain"/>
    <property type="match status" value="1"/>
</dbReference>
<dbReference type="InterPro" id="IPR051164">
    <property type="entry name" value="NmrA-like_oxidored"/>
</dbReference>
<keyword evidence="2" id="KW-0521">NADP</keyword>
<gene>
    <name evidence="4" type="ORF">SAMN04489716_4745</name>
</gene>
<dbReference type="PANTHER" id="PTHR42748:SF7">
    <property type="entry name" value="NMRA LIKE REDOX SENSOR 1-RELATED"/>
    <property type="match status" value="1"/>
</dbReference>